<dbReference type="SUPFAM" id="SSF47699">
    <property type="entry name" value="Bifunctional inhibitor/lipid-transfer protein/seed storage 2S albumin"/>
    <property type="match status" value="1"/>
</dbReference>
<dbReference type="Proteomes" id="UP000215914">
    <property type="component" value="Unassembled WGS sequence"/>
</dbReference>
<sequence length="100" mass="11269">MKKVIVLISTIVALMLLLDNVHAIDCNPDLDIKACIPALHEGGQPDSVCCTKLIEHKECLCEYINIHHFNRPLNYQYLRPLSAKCDAIGMPVDFPYCTDQ</sequence>
<organism evidence="5 6">
    <name type="scientific">Helianthus annuus</name>
    <name type="common">Common sunflower</name>
    <dbReference type="NCBI Taxonomy" id="4232"/>
    <lineage>
        <taxon>Eukaryota</taxon>
        <taxon>Viridiplantae</taxon>
        <taxon>Streptophyta</taxon>
        <taxon>Embryophyta</taxon>
        <taxon>Tracheophyta</taxon>
        <taxon>Spermatophyta</taxon>
        <taxon>Magnoliopsida</taxon>
        <taxon>eudicotyledons</taxon>
        <taxon>Gunneridae</taxon>
        <taxon>Pentapetalae</taxon>
        <taxon>asterids</taxon>
        <taxon>campanulids</taxon>
        <taxon>Asterales</taxon>
        <taxon>Asteraceae</taxon>
        <taxon>Asteroideae</taxon>
        <taxon>Heliantheae alliance</taxon>
        <taxon>Heliantheae</taxon>
        <taxon>Helianthus</taxon>
    </lineage>
</organism>
<dbReference type="AlphaFoldDB" id="A0A9K3NRX9"/>
<evidence type="ECO:0000256" key="3">
    <source>
        <dbReference type="SAM" id="SignalP"/>
    </source>
</evidence>
<evidence type="ECO:0000259" key="4">
    <source>
        <dbReference type="Pfam" id="PF00234"/>
    </source>
</evidence>
<evidence type="ECO:0000313" key="5">
    <source>
        <dbReference type="EMBL" id="KAF5809273.1"/>
    </source>
</evidence>
<protein>
    <submittedName>
        <fullName evidence="5">Bifunctional inhibitor/plant lipid transfer protein/seed storage helical</fullName>
    </submittedName>
</protein>
<feature type="domain" description="Bifunctional inhibitor/plant lipid transfer protein/seed storage helical" evidence="4">
    <location>
        <begin position="31"/>
        <end position="87"/>
    </location>
</feature>
<dbReference type="InterPro" id="IPR036312">
    <property type="entry name" value="Bifun_inhib/LTP/seed_sf"/>
</dbReference>
<dbReference type="GO" id="GO:0006869">
    <property type="term" value="P:lipid transport"/>
    <property type="evidence" value="ECO:0007669"/>
    <property type="project" value="InterPro"/>
</dbReference>
<keyword evidence="1" id="KW-0813">Transport</keyword>
<evidence type="ECO:0000256" key="2">
    <source>
        <dbReference type="ARBA" id="ARBA00023121"/>
    </source>
</evidence>
<dbReference type="InterPro" id="IPR033872">
    <property type="entry name" value="nsLTP2"/>
</dbReference>
<dbReference type="Gramene" id="mRNA:HanXRQr2_Chr04g0155251">
    <property type="protein sequence ID" value="CDS:HanXRQr2_Chr04g0155251.1"/>
    <property type="gene ID" value="HanXRQr2_Chr04g0155251"/>
</dbReference>
<evidence type="ECO:0000256" key="1">
    <source>
        <dbReference type="ARBA" id="ARBA00022448"/>
    </source>
</evidence>
<feature type="signal peptide" evidence="3">
    <location>
        <begin position="1"/>
        <end position="23"/>
    </location>
</feature>
<dbReference type="InterPro" id="IPR016140">
    <property type="entry name" value="Bifunc_inhib/LTP/seed_store"/>
</dbReference>
<dbReference type="PANTHER" id="PTHR33214">
    <property type="entry name" value="BIFUNCTIONAL INHIBITOR/LIPID-TRANSFER PROTEIN/SEED STORAGE 2S ALBUMIN SUPERFAMILY PROTEIN"/>
    <property type="match status" value="1"/>
</dbReference>
<dbReference type="Gene3D" id="1.10.110.10">
    <property type="entry name" value="Plant lipid-transfer and hydrophobic proteins"/>
    <property type="match status" value="1"/>
</dbReference>
<proteinExistence type="predicted"/>
<dbReference type="PANTHER" id="PTHR33214:SF69">
    <property type="entry name" value="BIFUNCTIONAL INHIBITOR_LIPID-TRANSFER PROTEIN_SEED STORAGE 2S ALBUMIN SUPERFAMILY PROTEIN"/>
    <property type="match status" value="1"/>
</dbReference>
<reference evidence="5" key="2">
    <citation type="submission" date="2020-06" db="EMBL/GenBank/DDBJ databases">
        <title>Helianthus annuus Genome sequencing and assembly Release 2.</title>
        <authorList>
            <person name="Gouzy J."/>
            <person name="Langlade N."/>
            <person name="Munos S."/>
        </authorList>
    </citation>
    <scope>NUCLEOTIDE SEQUENCE</scope>
    <source>
        <tissue evidence="5">Leaves</tissue>
    </source>
</reference>
<name>A0A9K3NRX9_HELAN</name>
<keyword evidence="6" id="KW-1185">Reference proteome</keyword>
<dbReference type="Pfam" id="PF00234">
    <property type="entry name" value="Tryp_alpha_amyl"/>
    <property type="match status" value="1"/>
</dbReference>
<keyword evidence="2" id="KW-0446">Lipid-binding</keyword>
<feature type="chain" id="PRO_5039945685" evidence="3">
    <location>
        <begin position="24"/>
        <end position="100"/>
    </location>
</feature>
<gene>
    <name evidence="5" type="ORF">HanXRQr2_Chr04g0155251</name>
</gene>
<dbReference type="GO" id="GO:0008289">
    <property type="term" value="F:lipid binding"/>
    <property type="evidence" value="ECO:0007669"/>
    <property type="project" value="UniProtKB-KW"/>
</dbReference>
<evidence type="ECO:0000313" key="6">
    <source>
        <dbReference type="Proteomes" id="UP000215914"/>
    </source>
</evidence>
<keyword evidence="3" id="KW-0732">Signal</keyword>
<comment type="caution">
    <text evidence="5">The sequence shown here is derived from an EMBL/GenBank/DDBJ whole genome shotgun (WGS) entry which is preliminary data.</text>
</comment>
<reference evidence="5" key="1">
    <citation type="journal article" date="2017" name="Nature">
        <title>The sunflower genome provides insights into oil metabolism, flowering and Asterid evolution.</title>
        <authorList>
            <person name="Badouin H."/>
            <person name="Gouzy J."/>
            <person name="Grassa C.J."/>
            <person name="Murat F."/>
            <person name="Staton S.E."/>
            <person name="Cottret L."/>
            <person name="Lelandais-Briere C."/>
            <person name="Owens G.L."/>
            <person name="Carrere S."/>
            <person name="Mayjonade B."/>
            <person name="Legrand L."/>
            <person name="Gill N."/>
            <person name="Kane N.C."/>
            <person name="Bowers J.E."/>
            <person name="Hubner S."/>
            <person name="Bellec A."/>
            <person name="Berard A."/>
            <person name="Berges H."/>
            <person name="Blanchet N."/>
            <person name="Boniface M.C."/>
            <person name="Brunel D."/>
            <person name="Catrice O."/>
            <person name="Chaidir N."/>
            <person name="Claudel C."/>
            <person name="Donnadieu C."/>
            <person name="Faraut T."/>
            <person name="Fievet G."/>
            <person name="Helmstetter N."/>
            <person name="King M."/>
            <person name="Knapp S.J."/>
            <person name="Lai Z."/>
            <person name="Le Paslier M.C."/>
            <person name="Lippi Y."/>
            <person name="Lorenzon L."/>
            <person name="Mandel J.R."/>
            <person name="Marage G."/>
            <person name="Marchand G."/>
            <person name="Marquand E."/>
            <person name="Bret-Mestries E."/>
            <person name="Morien E."/>
            <person name="Nambeesan S."/>
            <person name="Nguyen T."/>
            <person name="Pegot-Espagnet P."/>
            <person name="Pouilly N."/>
            <person name="Raftis F."/>
            <person name="Sallet E."/>
            <person name="Schiex T."/>
            <person name="Thomas J."/>
            <person name="Vandecasteele C."/>
            <person name="Vares D."/>
            <person name="Vear F."/>
            <person name="Vautrin S."/>
            <person name="Crespi M."/>
            <person name="Mangin B."/>
            <person name="Burke J.M."/>
            <person name="Salse J."/>
            <person name="Munos S."/>
            <person name="Vincourt P."/>
            <person name="Rieseberg L.H."/>
            <person name="Langlade N.B."/>
        </authorList>
    </citation>
    <scope>NUCLEOTIDE SEQUENCE</scope>
    <source>
        <tissue evidence="5">Leaves</tissue>
    </source>
</reference>
<dbReference type="EMBL" id="MNCJ02000319">
    <property type="protein sequence ID" value="KAF5809273.1"/>
    <property type="molecule type" value="Genomic_DNA"/>
</dbReference>
<accession>A0A9K3NRX9</accession>